<dbReference type="GO" id="GO:0004141">
    <property type="term" value="F:dethiobiotin synthase activity"/>
    <property type="evidence" value="ECO:0007669"/>
    <property type="project" value="UniProtKB-UniRule"/>
</dbReference>
<dbReference type="EC" id="6.3.3.3" evidence="2"/>
<proteinExistence type="inferred from homology"/>
<accession>A0A194AID6</accession>
<comment type="subunit">
    <text evidence="2">Homodimer.</text>
</comment>
<dbReference type="GO" id="GO:0000287">
    <property type="term" value="F:magnesium ion binding"/>
    <property type="evidence" value="ECO:0007669"/>
    <property type="project" value="UniProtKB-UniRule"/>
</dbReference>
<keyword evidence="2" id="KW-0963">Cytoplasm</keyword>
<feature type="binding site" evidence="2">
    <location>
        <begin position="15"/>
        <end position="20"/>
    </location>
    <ligand>
        <name>ATP</name>
        <dbReference type="ChEBI" id="CHEBI:30616"/>
    </ligand>
</feature>
<dbReference type="Proteomes" id="UP000095200">
    <property type="component" value="Unassembled WGS sequence"/>
</dbReference>
<dbReference type="RefSeq" id="WP_069859086.1">
    <property type="nucleotide sequence ID" value="NZ_BDFE01000016.1"/>
</dbReference>
<feature type="binding site" evidence="2">
    <location>
        <begin position="108"/>
        <end position="111"/>
    </location>
    <ligand>
        <name>ATP</name>
        <dbReference type="ChEBI" id="CHEBI:30616"/>
    </ligand>
</feature>
<dbReference type="Gene3D" id="3.40.50.300">
    <property type="entry name" value="P-loop containing nucleotide triphosphate hydrolases"/>
    <property type="match status" value="1"/>
</dbReference>
<keyword evidence="2" id="KW-0479">Metal-binding</keyword>
<keyword evidence="2" id="KW-0067">ATP-binding</keyword>
<feature type="binding site" evidence="2">
    <location>
        <position position="48"/>
    </location>
    <ligand>
        <name>Mg(2+)</name>
        <dbReference type="ChEBI" id="CHEBI:18420"/>
    </ligand>
</feature>
<dbReference type="EMBL" id="BDFE01000016">
    <property type="protein sequence ID" value="GAU08995.1"/>
    <property type="molecule type" value="Genomic_DNA"/>
</dbReference>
<reference evidence="4" key="1">
    <citation type="submission" date="2016-06" db="EMBL/GenBank/DDBJ databases">
        <title>Draft genome sequence of Desulfoplanes formicivorans strain Pf12B.</title>
        <authorList>
            <person name="Watanabe M."/>
            <person name="Kojima H."/>
            <person name="Fukui M."/>
        </authorList>
    </citation>
    <scope>NUCLEOTIDE SEQUENCE [LARGE SCALE GENOMIC DNA]</scope>
    <source>
        <strain evidence="4">Pf12B</strain>
    </source>
</reference>
<feature type="binding site" evidence="2">
    <location>
        <position position="108"/>
    </location>
    <ligand>
        <name>Mg(2+)</name>
        <dbReference type="ChEBI" id="CHEBI:18420"/>
    </ligand>
</feature>
<feature type="binding site" evidence="2">
    <location>
        <begin position="192"/>
        <end position="194"/>
    </location>
    <ligand>
        <name>ATP</name>
        <dbReference type="ChEBI" id="CHEBI:30616"/>
    </ligand>
</feature>
<dbReference type="AlphaFoldDB" id="A0A194AID6"/>
<dbReference type="GO" id="GO:0005829">
    <property type="term" value="C:cytosol"/>
    <property type="evidence" value="ECO:0007669"/>
    <property type="project" value="TreeGrafter"/>
</dbReference>
<comment type="similarity">
    <text evidence="2">Belongs to the dethiobiotin synthetase family.</text>
</comment>
<feature type="binding site" evidence="2">
    <location>
        <position position="39"/>
    </location>
    <ligand>
        <name>substrate</name>
    </ligand>
</feature>
<dbReference type="CDD" id="cd03109">
    <property type="entry name" value="DTBS"/>
    <property type="match status" value="1"/>
</dbReference>
<comment type="pathway">
    <text evidence="2">Cofactor biosynthesis; biotin biosynthesis; biotin from 7,8-diaminononanoate: step 1/2.</text>
</comment>
<keyword evidence="2" id="KW-0436">Ligase</keyword>
<feature type="active site" evidence="2">
    <location>
        <position position="35"/>
    </location>
</feature>
<evidence type="ECO:0000256" key="1">
    <source>
        <dbReference type="ARBA" id="ARBA00022756"/>
    </source>
</evidence>
<comment type="subcellular location">
    <subcellularLocation>
        <location evidence="2">Cytoplasm</location>
    </subcellularLocation>
</comment>
<dbReference type="NCBIfam" id="TIGR00347">
    <property type="entry name" value="bioD"/>
    <property type="match status" value="1"/>
</dbReference>
<organism evidence="3 4">
    <name type="scientific">Desulfoplanes formicivorans</name>
    <dbReference type="NCBI Taxonomy" id="1592317"/>
    <lineage>
        <taxon>Bacteria</taxon>
        <taxon>Pseudomonadati</taxon>
        <taxon>Thermodesulfobacteriota</taxon>
        <taxon>Desulfovibrionia</taxon>
        <taxon>Desulfovibrionales</taxon>
        <taxon>Desulfoplanaceae</taxon>
        <taxon>Desulfoplanes</taxon>
    </lineage>
</organism>
<keyword evidence="1 2" id="KW-0093">Biotin biosynthesis</keyword>
<dbReference type="SUPFAM" id="SSF52540">
    <property type="entry name" value="P-loop containing nucleoside triphosphate hydrolases"/>
    <property type="match status" value="1"/>
</dbReference>
<dbReference type="OrthoDB" id="9802097at2"/>
<name>A0A194AID6_9BACT</name>
<keyword evidence="2" id="KW-0547">Nucleotide-binding</keyword>
<dbReference type="HAMAP" id="MF_00336">
    <property type="entry name" value="BioD"/>
    <property type="match status" value="1"/>
</dbReference>
<protein>
    <recommendedName>
        <fullName evidence="2">ATP-dependent dethiobiotin synthetase BioD</fullName>
        <ecNumber evidence="2">6.3.3.3</ecNumber>
    </recommendedName>
    <alternativeName>
        <fullName evidence="2">DTB synthetase</fullName>
        <shortName evidence="2">DTBS</shortName>
    </alternativeName>
    <alternativeName>
        <fullName evidence="2">Dethiobiotin synthase</fullName>
    </alternativeName>
</protein>
<evidence type="ECO:0000313" key="4">
    <source>
        <dbReference type="Proteomes" id="UP000095200"/>
    </source>
</evidence>
<dbReference type="Pfam" id="PF13500">
    <property type="entry name" value="AAA_26"/>
    <property type="match status" value="1"/>
</dbReference>
<keyword evidence="2" id="KW-0460">Magnesium</keyword>
<dbReference type="UniPathway" id="UPA00078">
    <property type="reaction ID" value="UER00161"/>
</dbReference>
<dbReference type="PIRSF" id="PIRSF006755">
    <property type="entry name" value="DTB_synth"/>
    <property type="match status" value="1"/>
</dbReference>
<dbReference type="InterPro" id="IPR004472">
    <property type="entry name" value="DTB_synth_BioD"/>
</dbReference>
<dbReference type="PANTHER" id="PTHR43210">
    <property type="entry name" value="DETHIOBIOTIN SYNTHETASE"/>
    <property type="match status" value="1"/>
</dbReference>
<keyword evidence="4" id="KW-1185">Reference proteome</keyword>
<dbReference type="InterPro" id="IPR027417">
    <property type="entry name" value="P-loop_NTPase"/>
</dbReference>
<comment type="caution">
    <text evidence="2">Lacks conserved residue(s) required for the propagation of feature annotation.</text>
</comment>
<dbReference type="GO" id="GO:0005524">
    <property type="term" value="F:ATP binding"/>
    <property type="evidence" value="ECO:0007669"/>
    <property type="project" value="UniProtKB-UniRule"/>
</dbReference>
<dbReference type="STRING" id="1592317.DPF_1714"/>
<dbReference type="PANTHER" id="PTHR43210:SF5">
    <property type="entry name" value="DETHIOBIOTIN SYNTHETASE"/>
    <property type="match status" value="1"/>
</dbReference>
<evidence type="ECO:0000256" key="2">
    <source>
        <dbReference type="HAMAP-Rule" id="MF_00336"/>
    </source>
</evidence>
<gene>
    <name evidence="2" type="primary">bioD</name>
    <name evidence="3" type="ORF">DPF_1714</name>
</gene>
<feature type="binding site" evidence="2">
    <location>
        <position position="19"/>
    </location>
    <ligand>
        <name>Mg(2+)</name>
        <dbReference type="ChEBI" id="CHEBI:18420"/>
    </ligand>
</feature>
<evidence type="ECO:0000313" key="3">
    <source>
        <dbReference type="EMBL" id="GAU08995.1"/>
    </source>
</evidence>
<sequence length="212" mass="22622">MIFPQRFCITGTDTDIGKTVVAALLTKGLGASYFKPIQSGTDQGSDTDTVRHLTGLPQDHFIPPVYTFKAPLSPHLAAEQEQVHIDLSRITLPSQAGPPASRSHLVVEGAGGLMVPLNDRELMIDLIGQLALPVILVAANRLGTINQTLLSLQALALRSIPVIGVILNLGRDDNNARAIAHFGKVPILAQIPRLDPLSPSALATGFNRFFGD</sequence>
<comment type="catalytic activity">
    <reaction evidence="2">
        <text>(7R,8S)-7,8-diammoniononanoate + CO2 + ATP = (4R,5S)-dethiobiotin + ADP + phosphate + 3 H(+)</text>
        <dbReference type="Rhea" id="RHEA:15805"/>
        <dbReference type="ChEBI" id="CHEBI:15378"/>
        <dbReference type="ChEBI" id="CHEBI:16526"/>
        <dbReference type="ChEBI" id="CHEBI:30616"/>
        <dbReference type="ChEBI" id="CHEBI:43474"/>
        <dbReference type="ChEBI" id="CHEBI:149469"/>
        <dbReference type="ChEBI" id="CHEBI:149473"/>
        <dbReference type="ChEBI" id="CHEBI:456216"/>
        <dbReference type="EC" id="6.3.3.3"/>
    </reaction>
</comment>
<feature type="binding site" evidence="2">
    <location>
        <position position="48"/>
    </location>
    <ligand>
        <name>ATP</name>
        <dbReference type="ChEBI" id="CHEBI:30616"/>
    </ligand>
</feature>
<comment type="caution">
    <text evidence="3">The sequence shown here is derived from an EMBL/GenBank/DDBJ whole genome shotgun (WGS) entry which is preliminary data.</text>
</comment>
<comment type="cofactor">
    <cofactor evidence="2">
        <name>Mg(2+)</name>
        <dbReference type="ChEBI" id="CHEBI:18420"/>
    </cofactor>
</comment>
<comment type="function">
    <text evidence="2">Catalyzes a mechanistically unusual reaction, the ATP-dependent insertion of CO2 between the N7 and N8 nitrogen atoms of 7,8-diaminopelargonic acid (DAPA, also called 7,8-diammoniononanoate) to form a ureido ring.</text>
</comment>
<dbReference type="GO" id="GO:0009102">
    <property type="term" value="P:biotin biosynthetic process"/>
    <property type="evidence" value="ECO:0007669"/>
    <property type="project" value="UniProtKB-UniRule"/>
</dbReference>